<evidence type="ECO:0000313" key="4">
    <source>
        <dbReference type="Proteomes" id="UP000323594"/>
    </source>
</evidence>
<evidence type="ECO:0000313" key="2">
    <source>
        <dbReference type="EMBL" id="QEJ96801.1"/>
    </source>
</evidence>
<sequence>MVNLPTVAQFQTIFCLIVQRKQAKLVGQFFCRKSNSEPPRMAVVPRSSDVLKQDYLQSFKTRRFHFATDGKNQNGHGRPWFQTELSLKTTTAI</sequence>
<organism evidence="1 4">
    <name type="scientific">Treponema phagedenis</name>
    <dbReference type="NCBI Taxonomy" id="162"/>
    <lineage>
        <taxon>Bacteria</taxon>
        <taxon>Pseudomonadati</taxon>
        <taxon>Spirochaetota</taxon>
        <taxon>Spirochaetia</taxon>
        <taxon>Spirochaetales</taxon>
        <taxon>Treponemataceae</taxon>
        <taxon>Treponema</taxon>
    </lineage>
</organism>
<proteinExistence type="predicted"/>
<dbReference type="EMBL" id="CP042817">
    <property type="protein sequence ID" value="QEJ96801.1"/>
    <property type="molecule type" value="Genomic_DNA"/>
</dbReference>
<dbReference type="EMBL" id="CP042817">
    <property type="protein sequence ID" value="QEJ96890.1"/>
    <property type="molecule type" value="Genomic_DNA"/>
</dbReference>
<dbReference type="EMBL" id="CP042817">
    <property type="protein sequence ID" value="QEJ96730.1"/>
    <property type="molecule type" value="Genomic_DNA"/>
</dbReference>
<reference evidence="1 4" key="1">
    <citation type="submission" date="2019-08" db="EMBL/GenBank/DDBJ databases">
        <authorList>
            <person name="Kuhnert P."/>
        </authorList>
    </citation>
    <scope>NUCLEOTIDE SEQUENCE [LARGE SCALE GENOMIC DNA]</scope>
    <source>
        <strain evidence="1 4">B36.5</strain>
    </source>
</reference>
<evidence type="ECO:0000313" key="1">
    <source>
        <dbReference type="EMBL" id="QEJ96730.1"/>
    </source>
</evidence>
<evidence type="ECO:0000313" key="3">
    <source>
        <dbReference type="EMBL" id="QEJ96890.1"/>
    </source>
</evidence>
<accession>A0AAE6IS52</accession>
<dbReference type="Proteomes" id="UP000323594">
    <property type="component" value="Chromosome"/>
</dbReference>
<dbReference type="AlphaFoldDB" id="A0AAE6IS52"/>
<gene>
    <name evidence="1" type="ORF">FUT82_01040</name>
    <name evidence="2" type="ORF">FUT82_01580</name>
    <name evidence="3" type="ORF">FUT82_02095</name>
</gene>
<protein>
    <submittedName>
        <fullName evidence="1">Uncharacterized protein</fullName>
    </submittedName>
</protein>
<name>A0AAE6IS52_TREPH</name>